<reference evidence="9" key="1">
    <citation type="submission" date="2020-08" db="EMBL/GenBank/DDBJ databases">
        <authorList>
            <person name="Liu C."/>
            <person name="Sun Q."/>
        </authorList>
    </citation>
    <scope>NUCLEOTIDE SEQUENCE</scope>
    <source>
        <strain evidence="9">BX16</strain>
    </source>
</reference>
<keyword evidence="10" id="KW-1185">Reference proteome</keyword>
<protein>
    <submittedName>
        <fullName evidence="9">FtsX-like permease family protein</fullName>
    </submittedName>
</protein>
<dbReference type="PANTHER" id="PTHR30572:SF4">
    <property type="entry name" value="ABC TRANSPORTER PERMEASE YTRF"/>
    <property type="match status" value="1"/>
</dbReference>
<comment type="similarity">
    <text evidence="6">Belongs to the ABC-4 integral membrane protein family.</text>
</comment>
<feature type="transmembrane region" description="Helical" evidence="7">
    <location>
        <begin position="274"/>
        <end position="298"/>
    </location>
</feature>
<evidence type="ECO:0000256" key="3">
    <source>
        <dbReference type="ARBA" id="ARBA00022692"/>
    </source>
</evidence>
<feature type="transmembrane region" description="Helical" evidence="7">
    <location>
        <begin position="437"/>
        <end position="458"/>
    </location>
</feature>
<evidence type="ECO:0000256" key="1">
    <source>
        <dbReference type="ARBA" id="ARBA00004651"/>
    </source>
</evidence>
<evidence type="ECO:0000256" key="5">
    <source>
        <dbReference type="ARBA" id="ARBA00023136"/>
    </source>
</evidence>
<feature type="domain" description="ABC3 transporter permease C-terminal" evidence="8">
    <location>
        <begin position="278"/>
        <end position="398"/>
    </location>
</feature>
<gene>
    <name evidence="9" type="ORF">H8876_03330</name>
</gene>
<feature type="transmembrane region" description="Helical" evidence="7">
    <location>
        <begin position="370"/>
        <end position="391"/>
    </location>
</feature>
<proteinExistence type="inferred from homology"/>
<accession>A0A923SLF1</accession>
<comment type="subcellular location">
    <subcellularLocation>
        <location evidence="1">Cell membrane</location>
        <topology evidence="1">Multi-pass membrane protein</topology>
    </subcellularLocation>
</comment>
<dbReference type="GO" id="GO:0005886">
    <property type="term" value="C:plasma membrane"/>
    <property type="evidence" value="ECO:0007669"/>
    <property type="project" value="UniProtKB-SubCell"/>
</dbReference>
<name>A0A923SLF1_9FIRM</name>
<sequence>MKNPLHKRYKRELRQDLGKYIAIFLFMVLSIGFISGFLVAGTSMKTAYDQSFKKYNIEDGHFILKEKANKDLIKTLQDDEHVKLYSQPYIEEKATDDNTYRIYANRSKVNKISVLSGRMAKADDEITIDRLFAENNDIKVGDSIQLNGTSWKVCGLVAFSDYSALFEDNSDLMFDAQTFTVAAVTKGGFDAMAENLKKLDDGSTQTRSLHYNYAWKWEKQGMSEQTRRDKSDDLLSKLVKEAFFTDNEVKDFLQEADNQAIHFSGNDLGGDKQMVIWFMYIITAILAFVFAVTTLNTIEKEATVIGTLRASGYTRAELIRHYMTLPVIITLIACVIGNILGYSFFKNTVATLYYGSYSLPTYKTLWNPEAFLLSTLGPEIIMILINFLALYKKLKLSPLAFLRGQTAKEKKGRAVRLPNIRFLNRFRLRVILQNKGSYLVLLVGILFANLLLMFGLMFTPLLEHYKGEVLDHQICKYQYVLKDTVQTDTDGAEKYTINTLKYKGAIDEDMSVYGIQESSSYIDNAKADLKKPDEYRILVSSAFADKTGIQKGEKLELDDKYANKTYTFKVVGTVEYPAGLAIFMDIDRCNDLFDYGDDYFTGYFSNTKIKDIDDDDIENVFTKKDLQNTTAQLEQSMGVVFYMFGGFAVVTFALVLYVLSKVVLERNSRAISIIKILGYTNREISGLYNTSTAVAVVL</sequence>
<feature type="transmembrane region" description="Helical" evidence="7">
    <location>
        <begin position="319"/>
        <end position="345"/>
    </location>
</feature>
<evidence type="ECO:0000256" key="4">
    <source>
        <dbReference type="ARBA" id="ARBA00022989"/>
    </source>
</evidence>
<dbReference type="RefSeq" id="WP_249286515.1">
    <property type="nucleotide sequence ID" value="NZ_JACRWC010000046.1"/>
</dbReference>
<organism evidence="9 10">
    <name type="scientific">Lentihominibacter faecis</name>
    <dbReference type="NCBI Taxonomy" id="2764712"/>
    <lineage>
        <taxon>Bacteria</taxon>
        <taxon>Bacillati</taxon>
        <taxon>Bacillota</taxon>
        <taxon>Clostridia</taxon>
        <taxon>Peptostreptococcales</taxon>
        <taxon>Anaerovoracaceae</taxon>
        <taxon>Lentihominibacter</taxon>
    </lineage>
</organism>
<dbReference type="Pfam" id="PF02687">
    <property type="entry name" value="FtsX"/>
    <property type="match status" value="1"/>
</dbReference>
<comment type="caution">
    <text evidence="9">The sequence shown here is derived from an EMBL/GenBank/DDBJ whole genome shotgun (WGS) entry which is preliminary data.</text>
</comment>
<evidence type="ECO:0000256" key="7">
    <source>
        <dbReference type="SAM" id="Phobius"/>
    </source>
</evidence>
<dbReference type="InterPro" id="IPR003838">
    <property type="entry name" value="ABC3_permease_C"/>
</dbReference>
<evidence type="ECO:0000259" key="8">
    <source>
        <dbReference type="Pfam" id="PF02687"/>
    </source>
</evidence>
<dbReference type="Proteomes" id="UP000644115">
    <property type="component" value="Unassembled WGS sequence"/>
</dbReference>
<keyword evidence="5 7" id="KW-0472">Membrane</keyword>
<evidence type="ECO:0000313" key="10">
    <source>
        <dbReference type="Proteomes" id="UP000644115"/>
    </source>
</evidence>
<feature type="transmembrane region" description="Helical" evidence="7">
    <location>
        <begin position="20"/>
        <end position="40"/>
    </location>
</feature>
<evidence type="ECO:0000256" key="2">
    <source>
        <dbReference type="ARBA" id="ARBA00022475"/>
    </source>
</evidence>
<keyword evidence="4 7" id="KW-1133">Transmembrane helix</keyword>
<dbReference type="AlphaFoldDB" id="A0A923SLF1"/>
<dbReference type="GO" id="GO:0022857">
    <property type="term" value="F:transmembrane transporter activity"/>
    <property type="evidence" value="ECO:0007669"/>
    <property type="project" value="TreeGrafter"/>
</dbReference>
<feature type="non-terminal residue" evidence="9">
    <location>
        <position position="698"/>
    </location>
</feature>
<evidence type="ECO:0000256" key="6">
    <source>
        <dbReference type="ARBA" id="ARBA00038076"/>
    </source>
</evidence>
<dbReference type="EMBL" id="JACRWC010000046">
    <property type="protein sequence ID" value="MBC5999032.1"/>
    <property type="molecule type" value="Genomic_DNA"/>
</dbReference>
<dbReference type="PANTHER" id="PTHR30572">
    <property type="entry name" value="MEMBRANE COMPONENT OF TRANSPORTER-RELATED"/>
    <property type="match status" value="1"/>
</dbReference>
<dbReference type="InterPro" id="IPR050250">
    <property type="entry name" value="Macrolide_Exporter_MacB"/>
</dbReference>
<evidence type="ECO:0000313" key="9">
    <source>
        <dbReference type="EMBL" id="MBC5999032.1"/>
    </source>
</evidence>
<keyword evidence="3 7" id="KW-0812">Transmembrane</keyword>
<feature type="transmembrane region" description="Helical" evidence="7">
    <location>
        <begin position="639"/>
        <end position="659"/>
    </location>
</feature>
<keyword evidence="2" id="KW-1003">Cell membrane</keyword>